<keyword evidence="4" id="KW-1185">Reference proteome</keyword>
<feature type="domain" description="BIRD-IDD transcription factor fourth C2HC zinc finger" evidence="2">
    <location>
        <begin position="158"/>
        <end position="182"/>
    </location>
</feature>
<feature type="compositionally biased region" description="Gly residues" evidence="1">
    <location>
        <begin position="417"/>
        <end position="426"/>
    </location>
</feature>
<proteinExistence type="predicted"/>
<evidence type="ECO:0000313" key="3">
    <source>
        <dbReference type="EMBL" id="KAH0898948.1"/>
    </source>
</evidence>
<reference evidence="3 4" key="1">
    <citation type="submission" date="2021-05" db="EMBL/GenBank/DDBJ databases">
        <title>Genome Assembly of Synthetic Allotetraploid Brassica napus Reveals Homoeologous Exchanges between Subgenomes.</title>
        <authorList>
            <person name="Davis J.T."/>
        </authorList>
    </citation>
    <scope>NUCLEOTIDE SEQUENCE [LARGE SCALE GENOMIC DNA]</scope>
    <source>
        <strain evidence="4">cv. Da-Ae</strain>
        <tissue evidence="3">Seedling</tissue>
    </source>
</reference>
<feature type="compositionally biased region" description="Polar residues" evidence="1">
    <location>
        <begin position="427"/>
        <end position="441"/>
    </location>
</feature>
<dbReference type="InterPro" id="IPR055185">
    <property type="entry name" value="C2CH-4th_BIRD-IDD"/>
</dbReference>
<name>A0ABQ8B2P2_BRANA</name>
<accession>A0ABQ8B2P2</accession>
<dbReference type="PANTHER" id="PTHR10593:SF148">
    <property type="entry name" value="ZINC FINGER PROTEIN MAGPIE"/>
    <property type="match status" value="1"/>
</dbReference>
<evidence type="ECO:0000256" key="1">
    <source>
        <dbReference type="SAM" id="MobiDB-lite"/>
    </source>
</evidence>
<gene>
    <name evidence="3" type="ORF">HID58_048516</name>
</gene>
<evidence type="ECO:0000259" key="2">
    <source>
        <dbReference type="Pfam" id="PF22992"/>
    </source>
</evidence>
<evidence type="ECO:0000313" key="4">
    <source>
        <dbReference type="Proteomes" id="UP000824890"/>
    </source>
</evidence>
<feature type="compositionally biased region" description="Polar residues" evidence="1">
    <location>
        <begin position="1"/>
        <end position="13"/>
    </location>
</feature>
<dbReference type="InterPro" id="IPR031140">
    <property type="entry name" value="IDD1-16"/>
</dbReference>
<feature type="region of interest" description="Disordered" evidence="1">
    <location>
        <begin position="219"/>
        <end position="239"/>
    </location>
</feature>
<dbReference type="PANTHER" id="PTHR10593">
    <property type="entry name" value="SERINE/THREONINE-PROTEIN KINASE RIO"/>
    <property type="match status" value="1"/>
</dbReference>
<comment type="caution">
    <text evidence="3">The sequence shown here is derived from an EMBL/GenBank/DDBJ whole genome shotgun (WGS) entry which is preliminary data.</text>
</comment>
<protein>
    <recommendedName>
        <fullName evidence="2">BIRD-IDD transcription factor fourth C2HC zinc finger domain-containing protein</fullName>
    </recommendedName>
</protein>
<sequence length="441" mass="48078">MTDEVLQTASNGSGFAPRSSNRDHDESLINPPPVKKKRNLPGNPHPEAEVIALSPKTLMATNRSYARDQNLQLHRRGHNLPWKLKQRTSKEVRKRVYVCPEQTCSTVATVGPFSPGRATRDAMKAAKRCENREGKGDETKSANYEAVKKTRKNKRKMRDSFITYRAFCDALAEETAKKSAASHLNGLAATARTAGTNLNYQYLMGTLNSPLQPFVPQPPTNQNHHHHFLPPPPSSSSSLSLWMGQDIAPPQPQPHDYDWDFGNARAASGCIDNNNNSDDEHITQTANAGSTTTATTLSVPSLFSSDQTQNSNENVIMSATALLQKAAEIGASSTAATNDPTAFLQRFPLKTSAQNTIYDGGERFFDLFGSNNKNGVIMSHSHDLETDNARNDDTVASAVDGSESYPWKRRRVDDGGEGGGEGGGGRPTQTMCHPSSINGWI</sequence>
<feature type="region of interest" description="Disordered" evidence="1">
    <location>
        <begin position="1"/>
        <end position="47"/>
    </location>
</feature>
<dbReference type="Proteomes" id="UP000824890">
    <property type="component" value="Unassembled WGS sequence"/>
</dbReference>
<dbReference type="EMBL" id="JAGKQM010000012">
    <property type="protein sequence ID" value="KAH0898948.1"/>
    <property type="molecule type" value="Genomic_DNA"/>
</dbReference>
<organism evidence="3 4">
    <name type="scientific">Brassica napus</name>
    <name type="common">Rape</name>
    <dbReference type="NCBI Taxonomy" id="3708"/>
    <lineage>
        <taxon>Eukaryota</taxon>
        <taxon>Viridiplantae</taxon>
        <taxon>Streptophyta</taxon>
        <taxon>Embryophyta</taxon>
        <taxon>Tracheophyta</taxon>
        <taxon>Spermatophyta</taxon>
        <taxon>Magnoliopsida</taxon>
        <taxon>eudicotyledons</taxon>
        <taxon>Gunneridae</taxon>
        <taxon>Pentapetalae</taxon>
        <taxon>rosids</taxon>
        <taxon>malvids</taxon>
        <taxon>Brassicales</taxon>
        <taxon>Brassicaceae</taxon>
        <taxon>Brassiceae</taxon>
        <taxon>Brassica</taxon>
    </lineage>
</organism>
<feature type="region of interest" description="Disordered" evidence="1">
    <location>
        <begin position="387"/>
        <end position="441"/>
    </location>
</feature>
<dbReference type="Pfam" id="PF22992">
    <property type="entry name" value="C2CH-4th_BIRD-IDD"/>
    <property type="match status" value="1"/>
</dbReference>